<dbReference type="InterPro" id="IPR002877">
    <property type="entry name" value="RNA_MeTrfase_FtsJ_dom"/>
</dbReference>
<feature type="binding site" evidence="5">
    <location>
        <position position="53"/>
    </location>
    <ligand>
        <name>S-adenosyl-L-methionine</name>
        <dbReference type="ChEBI" id="CHEBI:59789"/>
    </ligand>
</feature>
<dbReference type="Proteomes" id="UP000035301">
    <property type="component" value="Unassembled WGS sequence"/>
</dbReference>
<keyword evidence="2 5" id="KW-0489">Methyltransferase</keyword>
<dbReference type="InterPro" id="IPR050082">
    <property type="entry name" value="RNA_methyltr_RlmE"/>
</dbReference>
<dbReference type="PANTHER" id="PTHR10920">
    <property type="entry name" value="RIBOSOMAL RNA METHYLTRANSFERASE"/>
    <property type="match status" value="1"/>
</dbReference>
<dbReference type="EC" id="2.1.1.166" evidence="5"/>
<dbReference type="AlphaFoldDB" id="A0A0H1QX97"/>
<evidence type="ECO:0000256" key="2">
    <source>
        <dbReference type="ARBA" id="ARBA00022603"/>
    </source>
</evidence>
<dbReference type="STRING" id="1550566.SZ63_11100"/>
<feature type="domain" description="Ribosomal RNA methyltransferase FtsJ" evidence="7">
    <location>
        <begin position="19"/>
        <end position="192"/>
    </location>
</feature>
<reference evidence="8 9" key="1">
    <citation type="journal article" date="2015" name="Int. J. Syst. Evol. Microbiol.">
        <title>Methanoculleus sediminis sp. nov., a methanogen from sediments near a submarine mud volcano.</title>
        <authorList>
            <person name="Chen S.C."/>
            <person name="Chen M.F."/>
            <person name="Lai M.C."/>
            <person name="Weng C.Y."/>
            <person name="Wu S.Y."/>
            <person name="Lin S."/>
            <person name="Yang T.F."/>
            <person name="Chen P.C."/>
        </authorList>
    </citation>
    <scope>NUCLEOTIDE SEQUENCE [LARGE SCALE GENOMIC DNA]</scope>
    <source>
        <strain evidence="8 9">S3Fa</strain>
    </source>
</reference>
<dbReference type="PANTHER" id="PTHR10920:SF13">
    <property type="entry name" value="PRE-RRNA 2'-O-RIBOSE RNA METHYLTRANSFERASE FTSJ3"/>
    <property type="match status" value="1"/>
</dbReference>
<dbReference type="InterPro" id="IPR015507">
    <property type="entry name" value="rRNA-MeTfrase_E"/>
</dbReference>
<dbReference type="InterPro" id="IPR029063">
    <property type="entry name" value="SAM-dependent_MTases_sf"/>
</dbReference>
<dbReference type="GO" id="GO:0005737">
    <property type="term" value="C:cytoplasm"/>
    <property type="evidence" value="ECO:0007669"/>
    <property type="project" value="UniProtKB-SubCell"/>
</dbReference>
<keyword evidence="1 5" id="KW-0698">rRNA processing</keyword>
<feature type="binding site" evidence="5">
    <location>
        <position position="69"/>
    </location>
    <ligand>
        <name>S-adenosyl-L-methionine</name>
        <dbReference type="ChEBI" id="CHEBI:59789"/>
    </ligand>
</feature>
<feature type="binding site" evidence="5">
    <location>
        <position position="109"/>
    </location>
    <ligand>
        <name>S-adenosyl-L-methionine</name>
        <dbReference type="ChEBI" id="CHEBI:59789"/>
    </ligand>
</feature>
<dbReference type="EMBL" id="JXOJ01000007">
    <property type="protein sequence ID" value="KLK87419.1"/>
    <property type="molecule type" value="Genomic_DNA"/>
</dbReference>
<comment type="similarity">
    <text evidence="5">Belongs to the class I-like SAM-binding methyltransferase superfamily. RNA methyltransferase RlmE family.</text>
</comment>
<comment type="catalytic activity">
    <reaction evidence="5">
        <text>uridine(2552) in 23S rRNA + S-adenosyl-L-methionine = 2'-O-methyluridine(2552) in 23S rRNA + S-adenosyl-L-homocysteine + H(+)</text>
        <dbReference type="Rhea" id="RHEA:42720"/>
        <dbReference type="Rhea" id="RHEA-COMP:10202"/>
        <dbReference type="Rhea" id="RHEA-COMP:10203"/>
        <dbReference type="ChEBI" id="CHEBI:15378"/>
        <dbReference type="ChEBI" id="CHEBI:57856"/>
        <dbReference type="ChEBI" id="CHEBI:59789"/>
        <dbReference type="ChEBI" id="CHEBI:65315"/>
        <dbReference type="ChEBI" id="CHEBI:74478"/>
        <dbReference type="EC" id="2.1.1.166"/>
    </reaction>
</comment>
<dbReference type="Pfam" id="PF01728">
    <property type="entry name" value="FtsJ"/>
    <property type="match status" value="1"/>
</dbReference>
<feature type="binding site" evidence="5">
    <location>
        <position position="85"/>
    </location>
    <ligand>
        <name>S-adenosyl-L-methionine</name>
        <dbReference type="ChEBI" id="CHEBI:59789"/>
    </ligand>
</feature>
<keyword evidence="4 5" id="KW-0949">S-adenosyl-L-methionine</keyword>
<proteinExistence type="inferred from homology"/>
<organism evidence="8 9">
    <name type="scientific">Methanoculleus sediminis</name>
    <dbReference type="NCBI Taxonomy" id="1550566"/>
    <lineage>
        <taxon>Archaea</taxon>
        <taxon>Methanobacteriati</taxon>
        <taxon>Methanobacteriota</taxon>
        <taxon>Stenosarchaea group</taxon>
        <taxon>Methanomicrobia</taxon>
        <taxon>Methanomicrobiales</taxon>
        <taxon>Methanomicrobiaceae</taxon>
        <taxon>Methanoculleus</taxon>
    </lineage>
</organism>
<feature type="active site" description="Proton acceptor" evidence="5 6">
    <location>
        <position position="149"/>
    </location>
</feature>
<evidence type="ECO:0000256" key="4">
    <source>
        <dbReference type="ARBA" id="ARBA00022691"/>
    </source>
</evidence>
<dbReference type="SUPFAM" id="SSF53335">
    <property type="entry name" value="S-adenosyl-L-methionine-dependent methyltransferases"/>
    <property type="match status" value="1"/>
</dbReference>
<dbReference type="Gene3D" id="3.40.50.150">
    <property type="entry name" value="Vaccinia Virus protein VP39"/>
    <property type="match status" value="1"/>
</dbReference>
<keyword evidence="9" id="KW-1185">Reference proteome</keyword>
<dbReference type="OrthoDB" id="26307at2157"/>
<evidence type="ECO:0000256" key="6">
    <source>
        <dbReference type="PIRSR" id="PIRSR005461-1"/>
    </source>
</evidence>
<evidence type="ECO:0000256" key="5">
    <source>
        <dbReference type="HAMAP-Rule" id="MF_01547"/>
    </source>
</evidence>
<dbReference type="HAMAP" id="MF_01547">
    <property type="entry name" value="RNA_methyltr_E"/>
    <property type="match status" value="1"/>
</dbReference>
<evidence type="ECO:0000256" key="1">
    <source>
        <dbReference type="ARBA" id="ARBA00022552"/>
    </source>
</evidence>
<comment type="caution">
    <text evidence="8">The sequence shown here is derived from an EMBL/GenBank/DDBJ whole genome shotgun (WGS) entry which is preliminary data.</text>
</comment>
<evidence type="ECO:0000256" key="3">
    <source>
        <dbReference type="ARBA" id="ARBA00022679"/>
    </source>
</evidence>
<evidence type="ECO:0000313" key="8">
    <source>
        <dbReference type="EMBL" id="KLK87419.1"/>
    </source>
</evidence>
<keyword evidence="5" id="KW-0963">Cytoplasm</keyword>
<feature type="binding site" evidence="5">
    <location>
        <position position="51"/>
    </location>
    <ligand>
        <name>S-adenosyl-L-methionine</name>
        <dbReference type="ChEBI" id="CHEBI:59789"/>
    </ligand>
</feature>
<comment type="subcellular location">
    <subcellularLocation>
        <location evidence="5">Cytoplasm</location>
    </subcellularLocation>
</comment>
<sequence>MGSQWTKDSVYRKAMKAGYRARAAYKLLEIQQKNGIIRPGDNIVDLGAAPGSWLQVLRDLTDGRVIGVDLNPIAPMEGVTTIVGDFTDPLVQERIREEAGGVVSVVVSDASPKLSGQKSYDQARAIGLGEDALVFACTILKPGGNLVIKSFQGELFGELIAEARKHFYSVRGYRTKASRKGSAETYIIAKNFKGTCDGVEGPL</sequence>
<protein>
    <recommendedName>
        <fullName evidence="5">Ribosomal RNA large subunit methyltransferase E</fullName>
        <ecNumber evidence="5">2.1.1.166</ecNumber>
    </recommendedName>
    <alternativeName>
        <fullName evidence="5">23S rRNA Um2552 methyltransferase</fullName>
    </alternativeName>
    <alternativeName>
        <fullName evidence="5">rRNA (uridine-2'-O-)-methyltransferase</fullName>
    </alternativeName>
</protein>
<gene>
    <name evidence="5" type="primary">rlmE</name>
    <name evidence="8" type="ORF">SZ63_11100</name>
</gene>
<dbReference type="GO" id="GO:0008650">
    <property type="term" value="F:rRNA (uridine-2'-O-)-methyltransferase activity"/>
    <property type="evidence" value="ECO:0007669"/>
    <property type="project" value="UniProtKB-UniRule"/>
</dbReference>
<accession>A0A0H1QX97</accession>
<dbReference type="PATRIC" id="fig|1550566.3.peg.2422"/>
<evidence type="ECO:0000313" key="9">
    <source>
        <dbReference type="Proteomes" id="UP000035301"/>
    </source>
</evidence>
<evidence type="ECO:0000259" key="7">
    <source>
        <dbReference type="Pfam" id="PF01728"/>
    </source>
</evidence>
<dbReference type="PIRSF" id="PIRSF005461">
    <property type="entry name" value="23S_rRNA_mtase"/>
    <property type="match status" value="1"/>
</dbReference>
<comment type="function">
    <text evidence="5">Specifically methylates the uridine in position 2552 of 23S rRNA at the 2'-O position of the ribose in the fully assembled 50S ribosomal subunit.</text>
</comment>
<name>A0A0H1QX97_9EURY</name>
<keyword evidence="3 5" id="KW-0808">Transferase</keyword>
<dbReference type="RefSeq" id="WP_048185385.1">
    <property type="nucleotide sequence ID" value="NZ_JXOJ01000007.1"/>
</dbReference>